<keyword evidence="2" id="KW-1185">Reference proteome</keyword>
<protein>
    <recommendedName>
        <fullName evidence="3">Phasin domain-containing protein</fullName>
    </recommendedName>
</protein>
<sequence>MRTNQPEPNQWLESSSQTIKASSELFLNLMNQNLKLIQECNECAEQYFKDFDHLDNPASMINAQKHYSRHLSEKLTKHALAICEMTGESTETALKAMMPHMSL</sequence>
<evidence type="ECO:0000313" key="2">
    <source>
        <dbReference type="Proteomes" id="UP000094329"/>
    </source>
</evidence>
<reference evidence="1 2" key="1">
    <citation type="submission" date="2016-08" db="EMBL/GenBank/DDBJ databases">
        <title>Draft genome sequence of Candidatus Piscirickettsia litoralis, from seawater.</title>
        <authorList>
            <person name="Wan X."/>
            <person name="Lee A.J."/>
            <person name="Hou S."/>
            <person name="Donachie S.P."/>
        </authorList>
    </citation>
    <scope>NUCLEOTIDE SEQUENCE [LARGE SCALE GENOMIC DNA]</scope>
    <source>
        <strain evidence="1 2">Y2</strain>
    </source>
</reference>
<evidence type="ECO:0008006" key="3">
    <source>
        <dbReference type="Google" id="ProtNLM"/>
    </source>
</evidence>
<evidence type="ECO:0000313" key="1">
    <source>
        <dbReference type="EMBL" id="ODN42082.1"/>
    </source>
</evidence>
<accession>A0ABX3A1I7</accession>
<name>A0ABX3A1I7_9GAMM</name>
<dbReference type="EMBL" id="MDTU01000001">
    <property type="protein sequence ID" value="ODN42082.1"/>
    <property type="molecule type" value="Genomic_DNA"/>
</dbReference>
<dbReference type="RefSeq" id="WP_069311881.1">
    <property type="nucleotide sequence ID" value="NZ_MDTU01000001.1"/>
</dbReference>
<gene>
    <name evidence="1" type="ORF">BGC07_02855</name>
</gene>
<dbReference type="Proteomes" id="UP000094329">
    <property type="component" value="Unassembled WGS sequence"/>
</dbReference>
<proteinExistence type="predicted"/>
<comment type="caution">
    <text evidence="1">The sequence shown here is derived from an EMBL/GenBank/DDBJ whole genome shotgun (WGS) entry which is preliminary data.</text>
</comment>
<organism evidence="1 2">
    <name type="scientific">Piscirickettsia litoralis</name>
    <dbReference type="NCBI Taxonomy" id="1891921"/>
    <lineage>
        <taxon>Bacteria</taxon>
        <taxon>Pseudomonadati</taxon>
        <taxon>Pseudomonadota</taxon>
        <taxon>Gammaproteobacteria</taxon>
        <taxon>Thiotrichales</taxon>
        <taxon>Piscirickettsiaceae</taxon>
        <taxon>Piscirickettsia</taxon>
    </lineage>
</organism>